<gene>
    <name evidence="1" type="ORF">PEL8287_01737</name>
</gene>
<evidence type="ECO:0000313" key="1">
    <source>
        <dbReference type="EMBL" id="SLN36581.1"/>
    </source>
</evidence>
<dbReference type="Proteomes" id="UP000193827">
    <property type="component" value="Unassembled WGS sequence"/>
</dbReference>
<protein>
    <recommendedName>
        <fullName evidence="3">Hedgehog/Intein (Hint) domain-containing protein</fullName>
    </recommendedName>
</protein>
<keyword evidence="2" id="KW-1185">Reference proteome</keyword>
<dbReference type="AlphaFoldDB" id="A0A1Y5SFN0"/>
<reference evidence="1 2" key="1">
    <citation type="submission" date="2017-03" db="EMBL/GenBank/DDBJ databases">
        <authorList>
            <person name="Afonso C.L."/>
            <person name="Miller P.J."/>
            <person name="Scott M.A."/>
            <person name="Spackman E."/>
            <person name="Goraichik I."/>
            <person name="Dimitrov K.M."/>
            <person name="Suarez D.L."/>
            <person name="Swayne D.E."/>
        </authorList>
    </citation>
    <scope>NUCLEOTIDE SEQUENCE [LARGE SCALE GENOMIC DNA]</scope>
    <source>
        <strain evidence="1 2">CECT 8287</strain>
    </source>
</reference>
<evidence type="ECO:0008006" key="3">
    <source>
        <dbReference type="Google" id="ProtNLM"/>
    </source>
</evidence>
<evidence type="ECO:0000313" key="2">
    <source>
        <dbReference type="Proteomes" id="UP000193827"/>
    </source>
</evidence>
<accession>A0A1Y5SFN0</accession>
<organism evidence="1 2">
    <name type="scientific">Roseovarius litorisediminis</name>
    <dbReference type="NCBI Taxonomy" id="1312363"/>
    <lineage>
        <taxon>Bacteria</taxon>
        <taxon>Pseudomonadati</taxon>
        <taxon>Pseudomonadota</taxon>
        <taxon>Alphaproteobacteria</taxon>
        <taxon>Rhodobacterales</taxon>
        <taxon>Roseobacteraceae</taxon>
        <taxon>Roseovarius</taxon>
    </lineage>
</organism>
<dbReference type="EMBL" id="FWFL01000004">
    <property type="protein sequence ID" value="SLN36581.1"/>
    <property type="molecule type" value="Genomic_DNA"/>
</dbReference>
<proteinExistence type="predicted"/>
<dbReference type="RefSeq" id="WP_176228593.1">
    <property type="nucleotide sequence ID" value="NZ_FWFL01000004.1"/>
</dbReference>
<name>A0A1Y5SFN0_9RHOB</name>
<sequence>MAAADARDGSADGVIIDGPVINASAMVIGTNIDLAPMAELPDNFTVYHIETENHDVILANGAPTGTFVDYIGRQAFDNYPEYLDLYGAKRIIAEMPAPRISKQRLVPEVVLERMGISIGEPESSPEPLIA</sequence>